<evidence type="ECO:0000256" key="1">
    <source>
        <dbReference type="ARBA" id="ARBA00010506"/>
    </source>
</evidence>
<evidence type="ECO:0000256" key="10">
    <source>
        <dbReference type="SAM" id="MobiDB-lite"/>
    </source>
</evidence>
<organism evidence="13 14">
    <name type="scientific">Pseudomassariella vexata</name>
    <dbReference type="NCBI Taxonomy" id="1141098"/>
    <lineage>
        <taxon>Eukaryota</taxon>
        <taxon>Fungi</taxon>
        <taxon>Dikarya</taxon>
        <taxon>Ascomycota</taxon>
        <taxon>Pezizomycotina</taxon>
        <taxon>Sordariomycetes</taxon>
        <taxon>Xylariomycetidae</taxon>
        <taxon>Amphisphaeriales</taxon>
        <taxon>Pseudomassariaceae</taxon>
        <taxon>Pseudomassariella</taxon>
    </lineage>
</organism>
<evidence type="ECO:0000256" key="5">
    <source>
        <dbReference type="ARBA" id="ARBA00023125"/>
    </source>
</evidence>
<name>A0A1Y2E153_9PEZI</name>
<dbReference type="GeneID" id="63776368"/>
<feature type="coiled-coil region" evidence="9">
    <location>
        <begin position="510"/>
        <end position="537"/>
    </location>
</feature>
<dbReference type="InterPro" id="IPR017930">
    <property type="entry name" value="Myb_dom"/>
</dbReference>
<dbReference type="GO" id="GO:0045292">
    <property type="term" value="P:mRNA cis splicing, via spliceosome"/>
    <property type="evidence" value="ECO:0007669"/>
    <property type="project" value="EnsemblFungi"/>
</dbReference>
<dbReference type="CDD" id="cd00167">
    <property type="entry name" value="SANT"/>
    <property type="match status" value="1"/>
</dbReference>
<dbReference type="Proteomes" id="UP000193689">
    <property type="component" value="Unassembled WGS sequence"/>
</dbReference>
<keyword evidence="3" id="KW-0747">Spliceosome</keyword>
<evidence type="ECO:0000256" key="3">
    <source>
        <dbReference type="ARBA" id="ARBA00022728"/>
    </source>
</evidence>
<dbReference type="PROSITE" id="PS51294">
    <property type="entry name" value="HTH_MYB"/>
    <property type="match status" value="2"/>
</dbReference>
<evidence type="ECO:0000256" key="6">
    <source>
        <dbReference type="ARBA" id="ARBA00023187"/>
    </source>
</evidence>
<evidence type="ECO:0000313" key="13">
    <source>
        <dbReference type="EMBL" id="ORY65207.1"/>
    </source>
</evidence>
<dbReference type="InterPro" id="IPR001005">
    <property type="entry name" value="SANT/Myb"/>
</dbReference>
<gene>
    <name evidence="13" type="ORF">BCR38DRAFT_432130</name>
</gene>
<dbReference type="GO" id="GO:0005829">
    <property type="term" value="C:cytosol"/>
    <property type="evidence" value="ECO:0007669"/>
    <property type="project" value="EnsemblFungi"/>
</dbReference>
<feature type="domain" description="Myb-like" evidence="11">
    <location>
        <begin position="1"/>
        <end position="52"/>
    </location>
</feature>
<evidence type="ECO:0000256" key="8">
    <source>
        <dbReference type="ARBA" id="ARBA00055157"/>
    </source>
</evidence>
<feature type="compositionally biased region" description="Basic and acidic residues" evidence="10">
    <location>
        <begin position="129"/>
        <end position="152"/>
    </location>
</feature>
<proteinExistence type="inferred from homology"/>
<accession>A0A1Y2E153</accession>
<feature type="domain" description="HTH myb-type" evidence="12">
    <location>
        <begin position="1"/>
        <end position="56"/>
    </location>
</feature>
<dbReference type="SUPFAM" id="SSF46689">
    <property type="entry name" value="Homeodomain-like"/>
    <property type="match status" value="1"/>
</dbReference>
<dbReference type="GO" id="GO:0003677">
    <property type="term" value="F:DNA binding"/>
    <property type="evidence" value="ECO:0007669"/>
    <property type="project" value="UniProtKB-KW"/>
</dbReference>
<keyword evidence="7" id="KW-0539">Nucleus</keyword>
<evidence type="ECO:0000259" key="11">
    <source>
        <dbReference type="PROSITE" id="PS50090"/>
    </source>
</evidence>
<dbReference type="InterPro" id="IPR047242">
    <property type="entry name" value="CDC5L/Cef1"/>
</dbReference>
<keyword evidence="4" id="KW-0677">Repeat</keyword>
<dbReference type="Pfam" id="PF11831">
    <property type="entry name" value="Myb_Cef"/>
    <property type="match status" value="1"/>
</dbReference>
<dbReference type="GO" id="GO:0000974">
    <property type="term" value="C:Prp19 complex"/>
    <property type="evidence" value="ECO:0007669"/>
    <property type="project" value="EnsemblFungi"/>
</dbReference>
<comment type="function">
    <text evidence="8">Involved in pre-mRNA splicing and cell cycle control.</text>
</comment>
<evidence type="ECO:0000313" key="14">
    <source>
        <dbReference type="Proteomes" id="UP000193689"/>
    </source>
</evidence>
<dbReference type="Gene3D" id="1.10.10.60">
    <property type="entry name" value="Homeodomain-like"/>
    <property type="match status" value="2"/>
</dbReference>
<dbReference type="AlphaFoldDB" id="A0A1Y2E153"/>
<dbReference type="SMART" id="SM00717">
    <property type="entry name" value="SANT"/>
    <property type="match status" value="2"/>
</dbReference>
<dbReference type="PANTHER" id="PTHR45885:SF1">
    <property type="entry name" value="CELL DIVISION CYCLE 5-LIKE PROTEIN"/>
    <property type="match status" value="1"/>
</dbReference>
<dbReference type="GO" id="GO:0071014">
    <property type="term" value="C:post-mRNA release spliceosomal complex"/>
    <property type="evidence" value="ECO:0007669"/>
    <property type="project" value="EnsemblFungi"/>
</dbReference>
<dbReference type="InterPro" id="IPR047240">
    <property type="entry name" value="SANT_CDC5L_II"/>
</dbReference>
<evidence type="ECO:0000256" key="9">
    <source>
        <dbReference type="SAM" id="Coils"/>
    </source>
</evidence>
<comment type="similarity">
    <text evidence="1">Belongs to the CEF1 family.</text>
</comment>
<dbReference type="GO" id="GO:0140602">
    <property type="term" value="C:nucleolar peripheral inclusion body"/>
    <property type="evidence" value="ECO:0007669"/>
    <property type="project" value="EnsemblFungi"/>
</dbReference>
<dbReference type="PROSITE" id="PS50090">
    <property type="entry name" value="MYB_LIKE"/>
    <property type="match status" value="2"/>
</dbReference>
<dbReference type="STRING" id="1141098.A0A1Y2E153"/>
<feature type="region of interest" description="Disordered" evidence="10">
    <location>
        <begin position="402"/>
        <end position="450"/>
    </location>
</feature>
<feature type="domain" description="HTH myb-type" evidence="12">
    <location>
        <begin position="57"/>
        <end position="106"/>
    </location>
</feature>
<keyword evidence="9" id="KW-0175">Coiled coil</keyword>
<dbReference type="RefSeq" id="XP_040716359.1">
    <property type="nucleotide sequence ID" value="XM_040860156.1"/>
</dbReference>
<feature type="region of interest" description="Disordered" evidence="10">
    <location>
        <begin position="247"/>
        <end position="316"/>
    </location>
</feature>
<sequence>MPVVKGGVWTNIEDEILKASVSKYGLNQWARVSSLLARKTPKQCKARWNEWLDPSIKKIEWSKEEDEKLLHLAKLMPTQWRTIAPLVGRTANQCLERYQKLLDEAEARESGSLGLTGPDGGETQAPTADDVRRLRPGEVDPDPESKPAKPDTIDLDEDEKEMLSEARARLANTQGKKAKRKARERQQEESRRLAALQKRRELKTAGINIKVTTRKPGQMDYNADIPFEKAPAPGFYDTTEEQVINERERAAFDPRKQQLANKRKGDQDEDGERKKRKGDKDAPSASMQAAIKAGQMQKIREAEQSSKRRSLNLPAPQVSDGELEEIVKIGMMGERANMLAQSSENDATRGLVNTYSTLTSQTPIRTPMAPAQEDHIANEIRNIKALTDNQSALLGGENAELQEGSGSTGFGGATPRKQVTATPNPLATPLRNGVNGVGATPGKVGQTPLRTPRDSFALNAGDHDMSLVARPRDVRSRLKQGLASLPKPKETEWELESPEDQMDLITAEELEEDAEIRDRREREVREAQEALERKRRTQVMQRNLPRPNGVDLTVLLREASAVGDPVKAMLAQEAALLIANDAFKYPTSGLKFKGNPVQLPQLDDTALAEARLKMLMEAKELPKPEEVEAIYNQENINGLLLGLGCYQDDDEENQVATIKSAFEQVQASTMETVDKCAKLEKKLTLHLGGYSQRSKTLRQKMGEASEALNKATYALSGFRTLAVSEDIAINSRLEALREEVAFISRRERETQDMYKEAKYELEALQVNGINGHQ</sequence>
<dbReference type="InterPro" id="IPR021786">
    <property type="entry name" value="Cdc5p/Cef1_C"/>
</dbReference>
<keyword evidence="5" id="KW-0238">DNA-binding</keyword>
<feature type="coiled-coil region" evidence="9">
    <location>
        <begin position="733"/>
        <end position="767"/>
    </location>
</feature>
<dbReference type="FunFam" id="1.10.10.60:FF:000021">
    <property type="entry name" value="CDC5 cell division cycle 5-like"/>
    <property type="match status" value="1"/>
</dbReference>
<dbReference type="InParanoid" id="A0A1Y2E153"/>
<evidence type="ECO:0000256" key="4">
    <source>
        <dbReference type="ARBA" id="ARBA00022737"/>
    </source>
</evidence>
<feature type="region of interest" description="Disordered" evidence="10">
    <location>
        <begin position="109"/>
        <end position="192"/>
    </location>
</feature>
<dbReference type="OrthoDB" id="1410009at2759"/>
<protein>
    <submittedName>
        <fullName evidence="13">Pre-mRNA splicing factor component-domain-containing protein</fullName>
    </submittedName>
</protein>
<reference evidence="13 14" key="1">
    <citation type="submission" date="2016-07" db="EMBL/GenBank/DDBJ databases">
        <title>Pervasive Adenine N6-methylation of Active Genes in Fungi.</title>
        <authorList>
            <consortium name="DOE Joint Genome Institute"/>
            <person name="Mondo S.J."/>
            <person name="Dannebaum R.O."/>
            <person name="Kuo R.C."/>
            <person name="Labutti K."/>
            <person name="Haridas S."/>
            <person name="Kuo A."/>
            <person name="Salamov A."/>
            <person name="Ahrendt S.R."/>
            <person name="Lipzen A."/>
            <person name="Sullivan W."/>
            <person name="Andreopoulos W.B."/>
            <person name="Clum A."/>
            <person name="Lindquist E."/>
            <person name="Daum C."/>
            <person name="Ramamoorthy G.K."/>
            <person name="Gryganskyi A."/>
            <person name="Culley D."/>
            <person name="Magnuson J.K."/>
            <person name="James T.Y."/>
            <person name="O'Malley M.A."/>
            <person name="Stajich J.E."/>
            <person name="Spatafora J.W."/>
            <person name="Visel A."/>
            <person name="Grigoriev I.V."/>
        </authorList>
    </citation>
    <scope>NUCLEOTIDE SEQUENCE [LARGE SCALE GENOMIC DNA]</scope>
    <source>
        <strain evidence="13 14">CBS 129021</strain>
    </source>
</reference>
<keyword evidence="2" id="KW-0507">mRNA processing</keyword>
<comment type="caution">
    <text evidence="13">The sequence shown here is derived from an EMBL/GenBank/DDBJ whole genome shotgun (WGS) entry which is preliminary data.</text>
</comment>
<dbReference type="Pfam" id="PF13921">
    <property type="entry name" value="Myb_DNA-bind_6"/>
    <property type="match status" value="1"/>
</dbReference>
<feature type="domain" description="Myb-like" evidence="11">
    <location>
        <begin position="53"/>
        <end position="102"/>
    </location>
</feature>
<keyword evidence="14" id="KW-1185">Reference proteome</keyword>
<evidence type="ECO:0000259" key="12">
    <source>
        <dbReference type="PROSITE" id="PS51294"/>
    </source>
</evidence>
<keyword evidence="6" id="KW-0508">mRNA splicing</keyword>
<dbReference type="EMBL" id="MCFJ01000006">
    <property type="protein sequence ID" value="ORY65207.1"/>
    <property type="molecule type" value="Genomic_DNA"/>
</dbReference>
<dbReference type="PANTHER" id="PTHR45885">
    <property type="entry name" value="CELL DIVISION CYCLE 5-LIKE PROTEIN"/>
    <property type="match status" value="1"/>
</dbReference>
<evidence type="ECO:0000256" key="7">
    <source>
        <dbReference type="ARBA" id="ARBA00023242"/>
    </source>
</evidence>
<dbReference type="CDD" id="cd11659">
    <property type="entry name" value="SANT_CDC5_II"/>
    <property type="match status" value="1"/>
</dbReference>
<dbReference type="InterPro" id="IPR009057">
    <property type="entry name" value="Homeodomain-like_sf"/>
</dbReference>
<evidence type="ECO:0000256" key="2">
    <source>
        <dbReference type="ARBA" id="ARBA00022664"/>
    </source>
</evidence>
<feature type="compositionally biased region" description="Basic and acidic residues" evidence="10">
    <location>
        <begin position="247"/>
        <end position="256"/>
    </location>
</feature>